<proteinExistence type="predicted"/>
<evidence type="ECO:0000256" key="3">
    <source>
        <dbReference type="ARBA" id="ARBA00023163"/>
    </source>
</evidence>
<dbReference type="SMART" id="SM00342">
    <property type="entry name" value="HTH_ARAC"/>
    <property type="match status" value="1"/>
</dbReference>
<reference evidence="5" key="1">
    <citation type="submission" date="2020-10" db="EMBL/GenBank/DDBJ databases">
        <title>Paenihalocynthiibacter styelae gen. nov., sp. nov., isolated from stalked sea squirt Styela clava.</title>
        <authorList>
            <person name="Kim Y.-O."/>
            <person name="Yoon J.-H."/>
        </authorList>
    </citation>
    <scope>NUCLEOTIDE SEQUENCE</scope>
    <source>
        <strain evidence="5">MYP1-1</strain>
    </source>
</reference>
<evidence type="ECO:0000256" key="1">
    <source>
        <dbReference type="ARBA" id="ARBA00023015"/>
    </source>
</evidence>
<evidence type="ECO:0000313" key="5">
    <source>
        <dbReference type="EMBL" id="MBI1493017.1"/>
    </source>
</evidence>
<evidence type="ECO:0000256" key="2">
    <source>
        <dbReference type="ARBA" id="ARBA00023125"/>
    </source>
</evidence>
<sequence length="318" mass="35911">MQKRTNAEIIPGTDVPQKVDVLLFPGFSNHCLANTIEPLRAANTLSRRELYQWRFLTVDGAIVRSSSGLFVEPYATLRDGRGDMLCLMPSYDYQALGLVPLLRQLRESAKRYRVLAGLDTGSWLLAKAGLLEGYKATIHWEELTEFAETFPETDSLRERFVIDRDRISCSGAMAAFDLVMHLIGRDHGPLLALEVAQLFMTQEAARSSEVSPRRRSRTVDRAVFLMQENIEEPLTIAAIAKQVGCTQRTLERHMKTELNARPLLVYRRLRLNLARKLVTDSDLAVAEIALRCGYENPSALTRAFKAEFGEAPRAMRNQ</sequence>
<dbReference type="AlphaFoldDB" id="A0A8J7IDX8"/>
<dbReference type="CDD" id="cd03136">
    <property type="entry name" value="GATase1_AraC_ArgR_like"/>
    <property type="match status" value="1"/>
</dbReference>
<feature type="domain" description="HTH araC/xylS-type" evidence="4">
    <location>
        <begin position="220"/>
        <end position="318"/>
    </location>
</feature>
<dbReference type="InterPro" id="IPR009057">
    <property type="entry name" value="Homeodomain-like_sf"/>
</dbReference>
<organism evidence="5 6">
    <name type="scientific">Halocynthiibacter styelae</name>
    <dbReference type="NCBI Taxonomy" id="2761955"/>
    <lineage>
        <taxon>Bacteria</taxon>
        <taxon>Pseudomonadati</taxon>
        <taxon>Pseudomonadota</taxon>
        <taxon>Alphaproteobacteria</taxon>
        <taxon>Rhodobacterales</taxon>
        <taxon>Paracoccaceae</taxon>
        <taxon>Halocynthiibacter</taxon>
    </lineage>
</organism>
<dbReference type="SUPFAM" id="SSF46689">
    <property type="entry name" value="Homeodomain-like"/>
    <property type="match status" value="2"/>
</dbReference>
<comment type="caution">
    <text evidence="5">The sequence shown here is derived from an EMBL/GenBank/DDBJ whole genome shotgun (WGS) entry which is preliminary data.</text>
</comment>
<protein>
    <submittedName>
        <fullName evidence="5">GlxA family transcriptional regulator</fullName>
    </submittedName>
</protein>
<dbReference type="EMBL" id="JADCKQ010000003">
    <property type="protein sequence ID" value="MBI1493017.1"/>
    <property type="molecule type" value="Genomic_DNA"/>
</dbReference>
<dbReference type="GO" id="GO:0003700">
    <property type="term" value="F:DNA-binding transcription factor activity"/>
    <property type="evidence" value="ECO:0007669"/>
    <property type="project" value="InterPro"/>
</dbReference>
<dbReference type="InterPro" id="IPR018062">
    <property type="entry name" value="HTH_AraC-typ_CS"/>
</dbReference>
<keyword evidence="2" id="KW-0238">DNA-binding</keyword>
<dbReference type="Pfam" id="PF12833">
    <property type="entry name" value="HTH_18"/>
    <property type="match status" value="1"/>
</dbReference>
<dbReference type="Gene3D" id="3.40.50.880">
    <property type="match status" value="1"/>
</dbReference>
<keyword evidence="3" id="KW-0804">Transcription</keyword>
<dbReference type="Proteomes" id="UP000640583">
    <property type="component" value="Unassembled WGS sequence"/>
</dbReference>
<keyword evidence="6" id="KW-1185">Reference proteome</keyword>
<dbReference type="RefSeq" id="WP_228847881.1">
    <property type="nucleotide sequence ID" value="NZ_JADCKQ010000003.1"/>
</dbReference>
<keyword evidence="1" id="KW-0805">Transcription regulation</keyword>
<name>A0A8J7IDX8_9RHOB</name>
<dbReference type="InterPro" id="IPR052158">
    <property type="entry name" value="INH-QAR"/>
</dbReference>
<dbReference type="GO" id="GO:0043565">
    <property type="term" value="F:sequence-specific DNA binding"/>
    <property type="evidence" value="ECO:0007669"/>
    <property type="project" value="InterPro"/>
</dbReference>
<gene>
    <name evidence="5" type="ORF">H1D41_05145</name>
</gene>
<dbReference type="InterPro" id="IPR029062">
    <property type="entry name" value="Class_I_gatase-like"/>
</dbReference>
<dbReference type="PANTHER" id="PTHR43130:SF3">
    <property type="entry name" value="HTH-TYPE TRANSCRIPTIONAL REGULATOR RV1931C"/>
    <property type="match status" value="1"/>
</dbReference>
<dbReference type="SUPFAM" id="SSF52317">
    <property type="entry name" value="Class I glutamine amidotransferase-like"/>
    <property type="match status" value="1"/>
</dbReference>
<dbReference type="Gene3D" id="1.10.10.60">
    <property type="entry name" value="Homeodomain-like"/>
    <property type="match status" value="1"/>
</dbReference>
<evidence type="ECO:0000313" key="6">
    <source>
        <dbReference type="Proteomes" id="UP000640583"/>
    </source>
</evidence>
<evidence type="ECO:0000259" key="4">
    <source>
        <dbReference type="PROSITE" id="PS01124"/>
    </source>
</evidence>
<dbReference type="PROSITE" id="PS00041">
    <property type="entry name" value="HTH_ARAC_FAMILY_1"/>
    <property type="match status" value="1"/>
</dbReference>
<dbReference type="InterPro" id="IPR018060">
    <property type="entry name" value="HTH_AraC"/>
</dbReference>
<accession>A0A8J7IDX8</accession>
<dbReference type="PROSITE" id="PS01124">
    <property type="entry name" value="HTH_ARAC_FAMILY_2"/>
    <property type="match status" value="1"/>
</dbReference>
<dbReference type="PANTHER" id="PTHR43130">
    <property type="entry name" value="ARAC-FAMILY TRANSCRIPTIONAL REGULATOR"/>
    <property type="match status" value="1"/>
</dbReference>